<dbReference type="AlphaFoldDB" id="A0A318T211"/>
<feature type="signal peptide" evidence="1">
    <location>
        <begin position="1"/>
        <end position="16"/>
    </location>
</feature>
<sequence>MKHLALCAMAATAVLAGCVTPPPPPPTVAQVLDADPTTDCLRAANRDPRLTLLEPKLGSLRSAGQASLPMLASKDYPTATEKVALEVWGNERQRCVKLGESYRAANLPLPLVSAFELGQRDLVFLTAKLYGGELTYGQFNMRRQELAGAHRQRLIEFEQQYAAYLSQIEPQRRLAASGPPQTMPVAPAVRALFTTCNRYSVDGVNCTSQ</sequence>
<dbReference type="RefSeq" id="WP_110464479.1">
    <property type="nucleotide sequence ID" value="NZ_JAMOFZ010000001.1"/>
</dbReference>
<gene>
    <name evidence="2" type="ORF">DFQ15_102256</name>
</gene>
<protein>
    <recommendedName>
        <fullName evidence="4">Lipoprotein</fullName>
    </recommendedName>
</protein>
<dbReference type="PROSITE" id="PS51257">
    <property type="entry name" value="PROKAR_LIPOPROTEIN"/>
    <property type="match status" value="1"/>
</dbReference>
<dbReference type="OrthoDB" id="9135709at2"/>
<evidence type="ECO:0000313" key="3">
    <source>
        <dbReference type="Proteomes" id="UP000247540"/>
    </source>
</evidence>
<keyword evidence="3" id="KW-1185">Reference proteome</keyword>
<reference evidence="2 3" key="1">
    <citation type="submission" date="2018-06" db="EMBL/GenBank/DDBJ databases">
        <title>Genomic Encyclopedia of Type Strains, Phase III (KMG-III): the genomes of soil and plant-associated and newly described type strains.</title>
        <authorList>
            <person name="Whitman W."/>
        </authorList>
    </citation>
    <scope>NUCLEOTIDE SEQUENCE [LARGE SCALE GENOMIC DNA]</scope>
    <source>
        <strain evidence="2 3">CECT 7646</strain>
    </source>
</reference>
<dbReference type="EMBL" id="QJTC01000002">
    <property type="protein sequence ID" value="PYE79521.1"/>
    <property type="molecule type" value="Genomic_DNA"/>
</dbReference>
<comment type="caution">
    <text evidence="2">The sequence shown here is derived from an EMBL/GenBank/DDBJ whole genome shotgun (WGS) entry which is preliminary data.</text>
</comment>
<proteinExistence type="predicted"/>
<feature type="chain" id="PRO_5016412590" description="Lipoprotein" evidence="1">
    <location>
        <begin position="17"/>
        <end position="209"/>
    </location>
</feature>
<organism evidence="2 3">
    <name type="scientific">Xylophilus ampelinus</name>
    <dbReference type="NCBI Taxonomy" id="54067"/>
    <lineage>
        <taxon>Bacteria</taxon>
        <taxon>Pseudomonadati</taxon>
        <taxon>Pseudomonadota</taxon>
        <taxon>Betaproteobacteria</taxon>
        <taxon>Burkholderiales</taxon>
        <taxon>Xylophilus</taxon>
    </lineage>
</organism>
<keyword evidence="1" id="KW-0732">Signal</keyword>
<name>A0A318T211_9BURK</name>
<dbReference type="Proteomes" id="UP000247540">
    <property type="component" value="Unassembled WGS sequence"/>
</dbReference>
<evidence type="ECO:0000313" key="2">
    <source>
        <dbReference type="EMBL" id="PYE79521.1"/>
    </source>
</evidence>
<evidence type="ECO:0000256" key="1">
    <source>
        <dbReference type="SAM" id="SignalP"/>
    </source>
</evidence>
<accession>A0A318T211</accession>
<evidence type="ECO:0008006" key="4">
    <source>
        <dbReference type="Google" id="ProtNLM"/>
    </source>
</evidence>